<evidence type="ECO:0000259" key="9">
    <source>
        <dbReference type="PROSITE" id="PS50928"/>
    </source>
</evidence>
<dbReference type="OrthoDB" id="9771188at2"/>
<feature type="transmembrane region" description="Helical" evidence="8">
    <location>
        <begin position="304"/>
        <end position="322"/>
    </location>
</feature>
<name>A0A2K9NFK0_9PROT</name>
<dbReference type="InterPro" id="IPR010065">
    <property type="entry name" value="AA_ABC_transptr_permease_3TM"/>
</dbReference>
<dbReference type="EMBL" id="CP025611">
    <property type="protein sequence ID" value="AUN31878.1"/>
    <property type="molecule type" value="Genomic_DNA"/>
</dbReference>
<dbReference type="Pfam" id="PF00528">
    <property type="entry name" value="BPD_transp_1"/>
    <property type="match status" value="1"/>
</dbReference>
<comment type="subcellular location">
    <subcellularLocation>
        <location evidence="1">Cell inner membrane</location>
        <topology evidence="1">Multi-pass membrane protein</topology>
    </subcellularLocation>
    <subcellularLocation>
        <location evidence="8">Cell membrane</location>
        <topology evidence="8">Multi-pass membrane protein</topology>
    </subcellularLocation>
</comment>
<feature type="transmembrane region" description="Helical" evidence="8">
    <location>
        <begin position="204"/>
        <end position="222"/>
    </location>
</feature>
<dbReference type="KEGG" id="ncb:C0V82_14045"/>
<keyword evidence="3 8" id="KW-0813">Transport</keyword>
<dbReference type="InterPro" id="IPR043429">
    <property type="entry name" value="ArtM/GltK/GlnP/TcyL/YhdX-like"/>
</dbReference>
<dbReference type="InterPro" id="IPR035906">
    <property type="entry name" value="MetI-like_sf"/>
</dbReference>
<feature type="transmembrane region" description="Helical" evidence="8">
    <location>
        <begin position="100"/>
        <end position="117"/>
    </location>
</feature>
<dbReference type="GO" id="GO:0043190">
    <property type="term" value="C:ATP-binding cassette (ABC) transporter complex"/>
    <property type="evidence" value="ECO:0007669"/>
    <property type="project" value="InterPro"/>
</dbReference>
<dbReference type="Gene3D" id="1.10.3720.10">
    <property type="entry name" value="MetI-like"/>
    <property type="match status" value="1"/>
</dbReference>
<dbReference type="PANTHER" id="PTHR30614">
    <property type="entry name" value="MEMBRANE COMPONENT OF AMINO ACID ABC TRANSPORTER"/>
    <property type="match status" value="1"/>
</dbReference>
<feature type="transmembrane region" description="Helical" evidence="8">
    <location>
        <begin position="27"/>
        <end position="52"/>
    </location>
</feature>
<protein>
    <submittedName>
        <fullName evidence="10">Amino acid ABC transporter permease</fullName>
    </submittedName>
</protein>
<dbReference type="SUPFAM" id="SSF161098">
    <property type="entry name" value="MetI-like"/>
    <property type="match status" value="1"/>
</dbReference>
<accession>A0A2K9NFK0</accession>
<keyword evidence="6 8" id="KW-1133">Transmembrane helix</keyword>
<dbReference type="PROSITE" id="PS50928">
    <property type="entry name" value="ABC_TM1"/>
    <property type="match status" value="1"/>
</dbReference>
<dbReference type="PANTHER" id="PTHR30614:SF41">
    <property type="entry name" value="INNER MEMBRANE AMINO-ACID ABC TRANSPORTER PERMEASE PROTEIN YHDY"/>
    <property type="match status" value="1"/>
</dbReference>
<evidence type="ECO:0000256" key="2">
    <source>
        <dbReference type="ARBA" id="ARBA00010072"/>
    </source>
</evidence>
<dbReference type="RefSeq" id="WP_102113436.1">
    <property type="nucleotide sequence ID" value="NZ_CP025611.1"/>
</dbReference>
<evidence type="ECO:0000313" key="10">
    <source>
        <dbReference type="EMBL" id="AUN31878.1"/>
    </source>
</evidence>
<evidence type="ECO:0000256" key="7">
    <source>
        <dbReference type="ARBA" id="ARBA00023136"/>
    </source>
</evidence>
<evidence type="ECO:0000256" key="4">
    <source>
        <dbReference type="ARBA" id="ARBA00022475"/>
    </source>
</evidence>
<dbReference type="GO" id="GO:0006865">
    <property type="term" value="P:amino acid transport"/>
    <property type="evidence" value="ECO:0007669"/>
    <property type="project" value="TreeGrafter"/>
</dbReference>
<dbReference type="GO" id="GO:0022857">
    <property type="term" value="F:transmembrane transporter activity"/>
    <property type="evidence" value="ECO:0007669"/>
    <property type="project" value="InterPro"/>
</dbReference>
<keyword evidence="5 8" id="KW-0812">Transmembrane</keyword>
<sequence length="366" mass="39269">MTQPTPVFVRTAPTPARAAPLAERRPLWRLLFGDMVSAAMTLVGLLGLAWMLPHLLSWAVINGVWTGGGDECRQAGACWAFLGQKYPQILFGIYPPAEQWRPIAVCALILGLGLWSLPPRNWTKLTLGLWGGGMLGSLILMGGGVLGLKSVPTSAWGGLPVTLLLTVWSLGLGFPLAVLLALGRRASLPVPRYLSIGIIELIRGLPLLSLLFIASILLPIMLPDGVSIDKLARALAAMTLVSAAYIAEVLRGGLQAIPKGQMEAAAALGLSWAQTTRLIVLPQAIAKVIPPLTSTVIVMVKNTSLVLVVGLFDLLSAGRAALADPEWPAPFAETYLLIAMIYFILCFSISRYARWLETRTSKGNRR</sequence>
<keyword evidence="4" id="KW-1003">Cell membrane</keyword>
<dbReference type="CDD" id="cd06261">
    <property type="entry name" value="TM_PBP2"/>
    <property type="match status" value="1"/>
</dbReference>
<dbReference type="Proteomes" id="UP000234752">
    <property type="component" value="Chromosome eg_1"/>
</dbReference>
<keyword evidence="7 8" id="KW-0472">Membrane</keyword>
<keyword evidence="11" id="KW-1185">Reference proteome</keyword>
<evidence type="ECO:0000256" key="1">
    <source>
        <dbReference type="ARBA" id="ARBA00004429"/>
    </source>
</evidence>
<dbReference type="NCBIfam" id="TIGR01726">
    <property type="entry name" value="HEQRo_perm_3TM"/>
    <property type="match status" value="1"/>
</dbReference>
<feature type="transmembrane region" description="Helical" evidence="8">
    <location>
        <begin position="129"/>
        <end position="148"/>
    </location>
</feature>
<dbReference type="AlphaFoldDB" id="A0A2K9NFK0"/>
<gene>
    <name evidence="10" type="ORF">C0V82_14045</name>
</gene>
<evidence type="ECO:0000256" key="3">
    <source>
        <dbReference type="ARBA" id="ARBA00022448"/>
    </source>
</evidence>
<organism evidence="10 11">
    <name type="scientific">Niveispirillum cyanobacteriorum</name>
    <dbReference type="NCBI Taxonomy" id="1612173"/>
    <lineage>
        <taxon>Bacteria</taxon>
        <taxon>Pseudomonadati</taxon>
        <taxon>Pseudomonadota</taxon>
        <taxon>Alphaproteobacteria</taxon>
        <taxon>Rhodospirillales</taxon>
        <taxon>Azospirillaceae</taxon>
        <taxon>Niveispirillum</taxon>
    </lineage>
</organism>
<evidence type="ECO:0000256" key="6">
    <source>
        <dbReference type="ARBA" id="ARBA00022989"/>
    </source>
</evidence>
<reference evidence="10 11" key="1">
    <citation type="submission" date="2017-12" db="EMBL/GenBank/DDBJ databases">
        <title>Genomes of bacteria within cyanobacterial aggregates.</title>
        <authorList>
            <person name="Cai H."/>
        </authorList>
    </citation>
    <scope>NUCLEOTIDE SEQUENCE [LARGE SCALE GENOMIC DNA]</scope>
    <source>
        <strain evidence="10 11">TH16</strain>
    </source>
</reference>
<evidence type="ECO:0000313" key="11">
    <source>
        <dbReference type="Proteomes" id="UP000234752"/>
    </source>
</evidence>
<comment type="similarity">
    <text evidence="2">Belongs to the binding-protein-dependent transport system permease family. HisMQ subfamily.</text>
</comment>
<evidence type="ECO:0000256" key="5">
    <source>
        <dbReference type="ARBA" id="ARBA00022692"/>
    </source>
</evidence>
<proteinExistence type="inferred from homology"/>
<feature type="transmembrane region" description="Helical" evidence="8">
    <location>
        <begin position="160"/>
        <end position="183"/>
    </location>
</feature>
<evidence type="ECO:0000256" key="8">
    <source>
        <dbReference type="RuleBase" id="RU363032"/>
    </source>
</evidence>
<feature type="domain" description="ABC transmembrane type-1" evidence="9">
    <location>
        <begin position="159"/>
        <end position="353"/>
    </location>
</feature>
<dbReference type="InterPro" id="IPR000515">
    <property type="entry name" value="MetI-like"/>
</dbReference>
<feature type="transmembrane region" description="Helical" evidence="8">
    <location>
        <begin position="234"/>
        <end position="254"/>
    </location>
</feature>
<feature type="transmembrane region" description="Helical" evidence="8">
    <location>
        <begin position="334"/>
        <end position="353"/>
    </location>
</feature>